<dbReference type="Proteomes" id="UP000275368">
    <property type="component" value="Chromosome"/>
</dbReference>
<dbReference type="AlphaFoldDB" id="A0A3G9J0R7"/>
<accession>A0A3G9J0R7</accession>
<dbReference type="EMBL" id="AP019308">
    <property type="protein sequence ID" value="BBH24760.1"/>
    <property type="molecule type" value="Genomic_DNA"/>
</dbReference>
<gene>
    <name evidence="1" type="ORF">Back11_61050</name>
</gene>
<organism evidence="1 2">
    <name type="scientific">Paenibacillus baekrokdamisoli</name>
    <dbReference type="NCBI Taxonomy" id="1712516"/>
    <lineage>
        <taxon>Bacteria</taxon>
        <taxon>Bacillati</taxon>
        <taxon>Bacillota</taxon>
        <taxon>Bacilli</taxon>
        <taxon>Bacillales</taxon>
        <taxon>Paenibacillaceae</taxon>
        <taxon>Paenibacillus</taxon>
    </lineage>
</organism>
<dbReference type="KEGG" id="pbk:Back11_61050"/>
<keyword evidence="2" id="KW-1185">Reference proteome</keyword>
<protein>
    <submittedName>
        <fullName evidence="1">Uncharacterized protein</fullName>
    </submittedName>
</protein>
<proteinExistence type="predicted"/>
<sequence length="84" mass="10281">MNKKMTFYFYMSQVGQTSLVELKSILFPYKNQLEGAVKFLENACINEYYFRHNYDIIEVHRMLGVMTYEYYCRHPRVRLRLCHP</sequence>
<evidence type="ECO:0000313" key="2">
    <source>
        <dbReference type="Proteomes" id="UP000275368"/>
    </source>
</evidence>
<evidence type="ECO:0000313" key="1">
    <source>
        <dbReference type="EMBL" id="BBH24760.1"/>
    </source>
</evidence>
<reference evidence="1 2" key="1">
    <citation type="submission" date="2018-11" db="EMBL/GenBank/DDBJ databases">
        <title>Complete genome sequence of Paenibacillus baekrokdamisoli strain KCTC 33723.</title>
        <authorList>
            <person name="Kang S.W."/>
            <person name="Lee K.C."/>
            <person name="Kim K.K."/>
            <person name="Kim J.S."/>
            <person name="Kim D.S."/>
            <person name="Ko S.H."/>
            <person name="Yang S.H."/>
            <person name="Lee J.S."/>
        </authorList>
    </citation>
    <scope>NUCLEOTIDE SEQUENCE [LARGE SCALE GENOMIC DNA]</scope>
    <source>
        <strain evidence="1 2">KCTC 33723</strain>
    </source>
</reference>
<name>A0A3G9J0R7_9BACL</name>